<proteinExistence type="inferred from homology"/>
<dbReference type="Pfam" id="PF00582">
    <property type="entry name" value="Usp"/>
    <property type="match status" value="1"/>
</dbReference>
<dbReference type="PANTHER" id="PTHR46268">
    <property type="entry name" value="STRESS RESPONSE PROTEIN NHAX"/>
    <property type="match status" value="1"/>
</dbReference>
<dbReference type="Proteomes" id="UP000198848">
    <property type="component" value="Unassembled WGS sequence"/>
</dbReference>
<dbReference type="SUPFAM" id="SSF52402">
    <property type="entry name" value="Adenine nucleotide alpha hydrolases-like"/>
    <property type="match status" value="1"/>
</dbReference>
<evidence type="ECO:0000256" key="1">
    <source>
        <dbReference type="ARBA" id="ARBA00008791"/>
    </source>
</evidence>
<evidence type="ECO:0000259" key="2">
    <source>
        <dbReference type="Pfam" id="PF00582"/>
    </source>
</evidence>
<dbReference type="STRING" id="1095778.SAMN04489842_2074"/>
<dbReference type="InterPro" id="IPR006015">
    <property type="entry name" value="Universal_stress_UspA"/>
</dbReference>
<dbReference type="InterPro" id="IPR006016">
    <property type="entry name" value="UspA"/>
</dbReference>
<protein>
    <submittedName>
        <fullName evidence="3">Nucleotide-binding universal stress protein, UspA family</fullName>
    </submittedName>
</protein>
<dbReference type="RefSeq" id="WP_090381212.1">
    <property type="nucleotide sequence ID" value="NZ_FNLC01000002.1"/>
</dbReference>
<sequence length="141" mass="14951">MTRVLLPVGFDEQRTERAAEVVASLPGDPTDLEVIALEVVKEVDVIDEGGDFSSEELYEEGSFPENAAAVLAELEETGTSVTKRRAHGDIAETIVDTAADLDVDFIVVSGRERSPTGKAIFGSVTQSVLLSADCPVVTAID</sequence>
<dbReference type="PRINTS" id="PR01438">
    <property type="entry name" value="UNVRSLSTRESS"/>
</dbReference>
<name>A0A1H1FQE3_NATTX</name>
<keyword evidence="4" id="KW-1185">Reference proteome</keyword>
<reference evidence="4" key="1">
    <citation type="submission" date="2016-10" db="EMBL/GenBank/DDBJ databases">
        <authorList>
            <person name="Varghese N."/>
            <person name="Submissions S."/>
        </authorList>
    </citation>
    <scope>NUCLEOTIDE SEQUENCE [LARGE SCALE GENOMIC DNA]</scope>
    <source>
        <strain evidence="4">DSM 24767</strain>
    </source>
</reference>
<gene>
    <name evidence="3" type="ORF">SAMN04489842_2074</name>
</gene>
<dbReference type="AlphaFoldDB" id="A0A1H1FQE3"/>
<dbReference type="InterPro" id="IPR014729">
    <property type="entry name" value="Rossmann-like_a/b/a_fold"/>
</dbReference>
<dbReference type="EMBL" id="FNLC01000002">
    <property type="protein sequence ID" value="SDR03283.1"/>
    <property type="molecule type" value="Genomic_DNA"/>
</dbReference>
<accession>A0A1H1FQE3</accession>
<dbReference type="CDD" id="cd00293">
    <property type="entry name" value="USP-like"/>
    <property type="match status" value="1"/>
</dbReference>
<dbReference type="Gene3D" id="3.40.50.620">
    <property type="entry name" value="HUPs"/>
    <property type="match status" value="1"/>
</dbReference>
<evidence type="ECO:0000313" key="3">
    <source>
        <dbReference type="EMBL" id="SDR03283.1"/>
    </source>
</evidence>
<evidence type="ECO:0000313" key="4">
    <source>
        <dbReference type="Proteomes" id="UP000198848"/>
    </source>
</evidence>
<dbReference type="OrthoDB" id="281037at2157"/>
<feature type="domain" description="UspA" evidence="2">
    <location>
        <begin position="2"/>
        <end position="137"/>
    </location>
</feature>
<organism evidence="3 4">
    <name type="scientific">Natronobacterium texcoconense</name>
    <dbReference type="NCBI Taxonomy" id="1095778"/>
    <lineage>
        <taxon>Archaea</taxon>
        <taxon>Methanobacteriati</taxon>
        <taxon>Methanobacteriota</taxon>
        <taxon>Stenosarchaea group</taxon>
        <taxon>Halobacteria</taxon>
        <taxon>Halobacteriales</taxon>
        <taxon>Natrialbaceae</taxon>
        <taxon>Natronobacterium</taxon>
    </lineage>
</organism>
<comment type="similarity">
    <text evidence="1">Belongs to the universal stress protein A family.</text>
</comment>
<dbReference type="PANTHER" id="PTHR46268:SF6">
    <property type="entry name" value="UNIVERSAL STRESS PROTEIN UP12"/>
    <property type="match status" value="1"/>
</dbReference>